<keyword evidence="6" id="KW-0539">Nucleus</keyword>
<protein>
    <submittedName>
        <fullName evidence="10">AP2/ERF and B3 domain-containing transcription factor At1g51120-like</fullName>
    </submittedName>
</protein>
<dbReference type="SUPFAM" id="SSF101936">
    <property type="entry name" value="DNA-binding pseudobarrel domain"/>
    <property type="match status" value="1"/>
</dbReference>
<comment type="subcellular location">
    <subcellularLocation>
        <location evidence="1">Nucleus</location>
    </subcellularLocation>
</comment>
<dbReference type="PROSITE" id="PS51032">
    <property type="entry name" value="AP2_ERF"/>
    <property type="match status" value="1"/>
</dbReference>
<evidence type="ECO:0000256" key="4">
    <source>
        <dbReference type="ARBA" id="ARBA00023125"/>
    </source>
</evidence>
<name>A0A6P5YD35_DURZI</name>
<evidence type="ECO:0000313" key="9">
    <source>
        <dbReference type="Proteomes" id="UP000515121"/>
    </source>
</evidence>
<dbReference type="RefSeq" id="XP_022738383.1">
    <property type="nucleotide sequence ID" value="XM_022882648.1"/>
</dbReference>
<evidence type="ECO:0000256" key="1">
    <source>
        <dbReference type="ARBA" id="ARBA00004123"/>
    </source>
</evidence>
<dbReference type="InterPro" id="IPR003340">
    <property type="entry name" value="B3_DNA-bd"/>
</dbReference>
<dbReference type="OrthoDB" id="1567499at2759"/>
<dbReference type="SMART" id="SM01019">
    <property type="entry name" value="B3"/>
    <property type="match status" value="1"/>
</dbReference>
<dbReference type="Pfam" id="PF02362">
    <property type="entry name" value="B3"/>
    <property type="match status" value="1"/>
</dbReference>
<dbReference type="GeneID" id="111291076"/>
<dbReference type="SUPFAM" id="SSF54171">
    <property type="entry name" value="DNA-binding domain"/>
    <property type="match status" value="1"/>
</dbReference>
<gene>
    <name evidence="10" type="primary">LOC111291076</name>
</gene>
<dbReference type="Gene3D" id="2.40.330.10">
    <property type="entry name" value="DNA-binding pseudobarrel domain"/>
    <property type="match status" value="1"/>
</dbReference>
<evidence type="ECO:0000313" key="10">
    <source>
        <dbReference type="RefSeq" id="XP_022738383.1"/>
    </source>
</evidence>
<organism evidence="9 10">
    <name type="scientific">Durio zibethinus</name>
    <name type="common">Durian</name>
    <dbReference type="NCBI Taxonomy" id="66656"/>
    <lineage>
        <taxon>Eukaryota</taxon>
        <taxon>Viridiplantae</taxon>
        <taxon>Streptophyta</taxon>
        <taxon>Embryophyta</taxon>
        <taxon>Tracheophyta</taxon>
        <taxon>Spermatophyta</taxon>
        <taxon>Magnoliopsida</taxon>
        <taxon>eudicotyledons</taxon>
        <taxon>Gunneridae</taxon>
        <taxon>Pentapetalae</taxon>
        <taxon>rosids</taxon>
        <taxon>malvids</taxon>
        <taxon>Malvales</taxon>
        <taxon>Malvaceae</taxon>
        <taxon>Helicteroideae</taxon>
        <taxon>Durio</taxon>
    </lineage>
</organism>
<reference evidence="10" key="1">
    <citation type="submission" date="2025-08" db="UniProtKB">
        <authorList>
            <consortium name="RefSeq"/>
        </authorList>
    </citation>
    <scope>IDENTIFICATION</scope>
    <source>
        <tissue evidence="10">Fruit stalk</tissue>
    </source>
</reference>
<dbReference type="KEGG" id="dzi:111291076"/>
<dbReference type="InterPro" id="IPR001471">
    <property type="entry name" value="AP2/ERF_dom"/>
</dbReference>
<dbReference type="PANTHER" id="PTHR31140">
    <property type="entry name" value="B3 DOMAIN-CONTAINING TRANSCRIPTION FACTOR ABI3"/>
    <property type="match status" value="1"/>
</dbReference>
<dbReference type="PROSITE" id="PS50863">
    <property type="entry name" value="B3"/>
    <property type="match status" value="1"/>
</dbReference>
<dbReference type="InterPro" id="IPR036955">
    <property type="entry name" value="AP2/ERF_dom_sf"/>
</dbReference>
<feature type="domain" description="AP2/ERF" evidence="8">
    <location>
        <begin position="24"/>
        <end position="79"/>
    </location>
</feature>
<dbReference type="InterPro" id="IPR015300">
    <property type="entry name" value="DNA-bd_pseudobarrel_sf"/>
</dbReference>
<keyword evidence="3" id="KW-0805">Transcription regulation</keyword>
<keyword evidence="4" id="KW-0238">DNA-binding</keyword>
<accession>A0A6P5YD35</accession>
<dbReference type="CDD" id="cd10017">
    <property type="entry name" value="B3_DNA"/>
    <property type="match status" value="1"/>
</dbReference>
<evidence type="ECO:0000256" key="2">
    <source>
        <dbReference type="ARBA" id="ARBA00009089"/>
    </source>
</evidence>
<dbReference type="GO" id="GO:0003677">
    <property type="term" value="F:DNA binding"/>
    <property type="evidence" value="ECO:0007669"/>
    <property type="project" value="UniProtKB-KW"/>
</dbReference>
<proteinExistence type="inferred from homology"/>
<dbReference type="InterPro" id="IPR016177">
    <property type="entry name" value="DNA-bd_dom_sf"/>
</dbReference>
<evidence type="ECO:0000256" key="6">
    <source>
        <dbReference type="ARBA" id="ARBA00023242"/>
    </source>
</evidence>
<comment type="similarity">
    <text evidence="2">Belongs to the AP2/ERF transcription factor family. RAV subfamily.</text>
</comment>
<evidence type="ECO:0000256" key="5">
    <source>
        <dbReference type="ARBA" id="ARBA00023163"/>
    </source>
</evidence>
<keyword evidence="9" id="KW-1185">Reference proteome</keyword>
<dbReference type="AlphaFoldDB" id="A0A6P5YD35"/>
<keyword evidence="5" id="KW-0804">Transcription</keyword>
<feature type="domain" description="TF-B3" evidence="7">
    <location>
        <begin position="142"/>
        <end position="256"/>
    </location>
</feature>
<evidence type="ECO:0000259" key="7">
    <source>
        <dbReference type="PROSITE" id="PS50863"/>
    </source>
</evidence>
<dbReference type="Gene3D" id="3.30.730.10">
    <property type="entry name" value="AP2/ERF domain"/>
    <property type="match status" value="1"/>
</dbReference>
<dbReference type="SMART" id="SM00380">
    <property type="entry name" value="AP2"/>
    <property type="match status" value="1"/>
</dbReference>
<dbReference type="GO" id="GO:0003700">
    <property type="term" value="F:DNA-binding transcription factor activity"/>
    <property type="evidence" value="ECO:0007669"/>
    <property type="project" value="InterPro"/>
</dbReference>
<sequence>MVGSSNSNKNIIRSRCSSDRKSARFRGVHPLNNRKWGARISIKYKAYWLGTYQMEEEAAIAYDRAALKLQRNESPLNFPWKIYTTQEKLFQSWYSIQEILTMIRDKTYSSTFTSFLARQSLASRSIAGGQINAKGTSYQLLFHKKLTQTDVIHIKGFHIPRDYALQYLPSLGNSSDGGQMGSGSIDLTFYDKYCRSWSFRYSYCSSTKTFLFTRGWRSFVAMNNLNPGDTIMFYGCEHVEAGQKRKSYMLDVHRNVAESYIVGRYAEEGIGAYVDGIRGVEKNNGVKLFGVKIG</sequence>
<dbReference type="Proteomes" id="UP000515121">
    <property type="component" value="Unplaced"/>
</dbReference>
<evidence type="ECO:0000256" key="3">
    <source>
        <dbReference type="ARBA" id="ARBA00023015"/>
    </source>
</evidence>
<dbReference type="PANTHER" id="PTHR31140:SF60">
    <property type="entry name" value="TF-B3 DOMAIN-CONTAINING PROTEIN"/>
    <property type="match status" value="1"/>
</dbReference>
<dbReference type="InterPro" id="IPR044800">
    <property type="entry name" value="LEC2-like"/>
</dbReference>
<dbReference type="GO" id="GO:0005634">
    <property type="term" value="C:nucleus"/>
    <property type="evidence" value="ECO:0007669"/>
    <property type="project" value="UniProtKB-SubCell"/>
</dbReference>
<dbReference type="CDD" id="cd00018">
    <property type="entry name" value="AP2"/>
    <property type="match status" value="1"/>
</dbReference>
<evidence type="ECO:0000259" key="8">
    <source>
        <dbReference type="PROSITE" id="PS51032"/>
    </source>
</evidence>